<comment type="caution">
    <text evidence="1">The sequence shown here is derived from an EMBL/GenBank/DDBJ whole genome shotgun (WGS) entry which is preliminary data.</text>
</comment>
<protein>
    <recommendedName>
        <fullName evidence="3">Endonuclease/exonuclease/phosphatase domain-containing protein</fullName>
    </recommendedName>
</protein>
<reference evidence="1 2" key="1">
    <citation type="submission" date="2022-05" db="EMBL/GenBank/DDBJ databases">
        <title>A multi-omics perspective on studying reproductive biology in Daphnia sinensis.</title>
        <authorList>
            <person name="Jia J."/>
        </authorList>
    </citation>
    <scope>NUCLEOTIDE SEQUENCE [LARGE SCALE GENOMIC DNA]</scope>
    <source>
        <strain evidence="1 2">WSL</strain>
    </source>
</reference>
<keyword evidence="2" id="KW-1185">Reference proteome</keyword>
<accession>A0AAD5PMY7</accession>
<dbReference type="AlphaFoldDB" id="A0AAD5PMY7"/>
<proteinExistence type="predicted"/>
<gene>
    <name evidence="1" type="ORF">GHT06_020533</name>
</gene>
<organism evidence="1 2">
    <name type="scientific">Daphnia sinensis</name>
    <dbReference type="NCBI Taxonomy" id="1820382"/>
    <lineage>
        <taxon>Eukaryota</taxon>
        <taxon>Metazoa</taxon>
        <taxon>Ecdysozoa</taxon>
        <taxon>Arthropoda</taxon>
        <taxon>Crustacea</taxon>
        <taxon>Branchiopoda</taxon>
        <taxon>Diplostraca</taxon>
        <taxon>Cladocera</taxon>
        <taxon>Anomopoda</taxon>
        <taxon>Daphniidae</taxon>
        <taxon>Daphnia</taxon>
        <taxon>Daphnia similis group</taxon>
    </lineage>
</organism>
<dbReference type="EMBL" id="WJBH02000009">
    <property type="protein sequence ID" value="KAI9552662.1"/>
    <property type="molecule type" value="Genomic_DNA"/>
</dbReference>
<evidence type="ECO:0000313" key="1">
    <source>
        <dbReference type="EMBL" id="KAI9552662.1"/>
    </source>
</evidence>
<name>A0AAD5PMY7_9CRUS</name>
<evidence type="ECO:0008006" key="3">
    <source>
        <dbReference type="Google" id="ProtNLM"/>
    </source>
</evidence>
<evidence type="ECO:0000313" key="2">
    <source>
        <dbReference type="Proteomes" id="UP000820818"/>
    </source>
</evidence>
<dbReference type="Proteomes" id="UP000820818">
    <property type="component" value="Linkage Group LG9"/>
</dbReference>
<sequence>MFLITPFDLGTRIDPSMGKPSTINLTFTSSTMATSASIEKGPYLGSDHLPLTIALNTIPARKTGQAPTRIVNEKKWNEWNNSLDSSLVEGDFQNISDPKSAIEIFTNGINKASKLCFKKTQPLPRKCAEPNQP</sequence>